<evidence type="ECO:0000313" key="2">
    <source>
        <dbReference type="EMBL" id="MDP9831487.1"/>
    </source>
</evidence>
<feature type="domain" description="DUF2249" evidence="1">
    <location>
        <begin position="23"/>
        <end position="90"/>
    </location>
</feature>
<name>A0ABT9PFK4_9ACTO</name>
<dbReference type="RefSeq" id="WP_270973534.1">
    <property type="nucleotide sequence ID" value="NZ_CP133407.1"/>
</dbReference>
<dbReference type="Proteomes" id="UP001230145">
    <property type="component" value="Unassembled WGS sequence"/>
</dbReference>
<dbReference type="Pfam" id="PF10006">
    <property type="entry name" value="DUF2249"/>
    <property type="match status" value="1"/>
</dbReference>
<evidence type="ECO:0000313" key="3">
    <source>
        <dbReference type="Proteomes" id="UP001230145"/>
    </source>
</evidence>
<dbReference type="InterPro" id="IPR018720">
    <property type="entry name" value="DUF2249"/>
</dbReference>
<proteinExistence type="predicted"/>
<organism evidence="2 3">
    <name type="scientific">Trueperella abortisuis</name>
    <dbReference type="NCBI Taxonomy" id="445930"/>
    <lineage>
        <taxon>Bacteria</taxon>
        <taxon>Bacillati</taxon>
        <taxon>Actinomycetota</taxon>
        <taxon>Actinomycetes</taxon>
        <taxon>Actinomycetales</taxon>
        <taxon>Actinomycetaceae</taxon>
        <taxon>Trueperella</taxon>
    </lineage>
</organism>
<keyword evidence="3" id="KW-1185">Reference proteome</keyword>
<sequence length="92" mass="9720">MNELPIQESHSCGCGHTHTDIPVLDARELAPAIRHGAILGAISQLKPGGSMNLIAPHNPVPLLDQVTAANGDAIAISYVSEDPWTVKFTRTA</sequence>
<protein>
    <submittedName>
        <fullName evidence="2">Uncharacterized protein (DUF2249 family)</fullName>
    </submittedName>
</protein>
<accession>A0ABT9PFK4</accession>
<dbReference type="EMBL" id="JAUSQL010000001">
    <property type="protein sequence ID" value="MDP9831487.1"/>
    <property type="molecule type" value="Genomic_DNA"/>
</dbReference>
<comment type="caution">
    <text evidence="2">The sequence shown here is derived from an EMBL/GenBank/DDBJ whole genome shotgun (WGS) entry which is preliminary data.</text>
</comment>
<evidence type="ECO:0000259" key="1">
    <source>
        <dbReference type="Pfam" id="PF10006"/>
    </source>
</evidence>
<reference evidence="2 3" key="1">
    <citation type="submission" date="2023-07" db="EMBL/GenBank/DDBJ databases">
        <title>Sequencing the genomes of 1000 actinobacteria strains.</title>
        <authorList>
            <person name="Klenk H.-P."/>
        </authorList>
    </citation>
    <scope>NUCLEOTIDE SEQUENCE [LARGE SCALE GENOMIC DNA]</scope>
    <source>
        <strain evidence="2 3">DSM 19515</strain>
    </source>
</reference>
<gene>
    <name evidence="2" type="ORF">J2S45_000166</name>
</gene>